<dbReference type="VEuPathDB" id="TriTrypDB:TcCLB.508939.30"/>
<dbReference type="Proteomes" id="UP000002296">
    <property type="component" value="Unassembled WGS sequence"/>
</dbReference>
<dbReference type="AlphaFoldDB" id="Q4D1X4"/>
<sequence>MAMMMTDRVLLVCALCVLWCGAGGICDEKAVGGCMASEVLGENGSNMPNGCDRTALMLSLRSVLPIIVAEVSGEEDGPSKGGSGGGGGVNPGGKDGGKDGAAGAPASGGGGNSSGSVSPGGGSPHHPGAGTVTSGNPLSRPQNASQTEVLRRDETENQSLSSPKGKAADTPVNGAQTKNPDNSVIALPDNLASKESSNKVKSESLTAPGAAPKPSPEGPNTELQGKGKASPELSDAKLPEPKTEHQTTTSEEGKNRSQNTSASTDSPAKQGRNNEDPVSTSGTAESISTGSQEQAATTSSNESFSPLQEETSTETTNVENSRPSDTAQTEKRQNGGKEKAGDGDSSTAVSHSTSPLLLLLLVVACAAAAAVVAA</sequence>
<dbReference type="RefSeq" id="XP_808374.1">
    <property type="nucleotide sequence ID" value="XM_803281.1"/>
</dbReference>
<feature type="compositionally biased region" description="Gly residues" evidence="1">
    <location>
        <begin position="79"/>
        <end position="94"/>
    </location>
</feature>
<dbReference type="EMBL" id="AAHK01001202">
    <property type="protein sequence ID" value="EAN86523.1"/>
    <property type="molecule type" value="Genomic_DNA"/>
</dbReference>
<feature type="chain" id="PRO_5004236499" evidence="2">
    <location>
        <begin position="25"/>
        <end position="374"/>
    </location>
</feature>
<dbReference type="InParanoid" id="Q4D1X4"/>
<evidence type="ECO:0000313" key="4">
    <source>
        <dbReference type="Proteomes" id="UP000002296"/>
    </source>
</evidence>
<keyword evidence="4" id="KW-1185">Reference proteome</keyword>
<name>Q4D1X4_TRYCC</name>
<feature type="compositionally biased region" description="Gly residues" evidence="1">
    <location>
        <begin position="106"/>
        <end position="123"/>
    </location>
</feature>
<dbReference type="PaxDb" id="353153-Q4D1X4"/>
<feature type="compositionally biased region" description="Polar residues" evidence="1">
    <location>
        <begin position="276"/>
        <end position="308"/>
    </location>
</feature>
<feature type="region of interest" description="Disordered" evidence="1">
    <location>
        <begin position="73"/>
        <end position="352"/>
    </location>
</feature>
<feature type="signal peptide" evidence="2">
    <location>
        <begin position="1"/>
        <end position="24"/>
    </location>
</feature>
<gene>
    <name evidence="3" type="ORF">Tc00.1047053508939.30</name>
</gene>
<protein>
    <submittedName>
        <fullName evidence="3">Mucin-associated surface protein (MASP), putative</fullName>
    </submittedName>
</protein>
<comment type="caution">
    <text evidence="3">The sequence shown here is derived from an EMBL/GenBank/DDBJ whole genome shotgun (WGS) entry which is preliminary data.</text>
</comment>
<feature type="compositionally biased region" description="Polar residues" evidence="1">
    <location>
        <begin position="131"/>
        <end position="148"/>
    </location>
</feature>
<reference evidence="3 4" key="1">
    <citation type="journal article" date="2005" name="Science">
        <title>The genome sequence of Trypanosoma cruzi, etiologic agent of Chagas disease.</title>
        <authorList>
            <person name="El-Sayed N.M."/>
            <person name="Myler P.J."/>
            <person name="Bartholomeu D.C."/>
            <person name="Nilsson D."/>
            <person name="Aggarwal G."/>
            <person name="Tran A.N."/>
            <person name="Ghedin E."/>
            <person name="Worthey E.A."/>
            <person name="Delcher A.L."/>
            <person name="Blandin G."/>
            <person name="Westenberger S.J."/>
            <person name="Caler E."/>
            <person name="Cerqueira G.C."/>
            <person name="Branche C."/>
            <person name="Haas B."/>
            <person name="Anupama A."/>
            <person name="Arner E."/>
            <person name="Aslund L."/>
            <person name="Attipoe P."/>
            <person name="Bontempi E."/>
            <person name="Bringaud F."/>
            <person name="Burton P."/>
            <person name="Cadag E."/>
            <person name="Campbell D.A."/>
            <person name="Carrington M."/>
            <person name="Crabtree J."/>
            <person name="Darban H."/>
            <person name="da Silveira J.F."/>
            <person name="de Jong P."/>
            <person name="Edwards K."/>
            <person name="Englund P.T."/>
            <person name="Fazelina G."/>
            <person name="Feldblyum T."/>
            <person name="Ferella M."/>
            <person name="Frasch A.C."/>
            <person name="Gull K."/>
            <person name="Horn D."/>
            <person name="Hou L."/>
            <person name="Huang Y."/>
            <person name="Kindlund E."/>
            <person name="Klingbeil M."/>
            <person name="Kluge S."/>
            <person name="Koo H."/>
            <person name="Lacerda D."/>
            <person name="Levin M.J."/>
            <person name="Lorenzi H."/>
            <person name="Louie T."/>
            <person name="Machado C.R."/>
            <person name="McCulloch R."/>
            <person name="McKenna A."/>
            <person name="Mizuno Y."/>
            <person name="Mottram J.C."/>
            <person name="Nelson S."/>
            <person name="Ochaya S."/>
            <person name="Osoegawa K."/>
            <person name="Pai G."/>
            <person name="Parsons M."/>
            <person name="Pentony M."/>
            <person name="Pettersson U."/>
            <person name="Pop M."/>
            <person name="Ramirez J.L."/>
            <person name="Rinta J."/>
            <person name="Robertson L."/>
            <person name="Salzberg S.L."/>
            <person name="Sanchez D.O."/>
            <person name="Seyler A."/>
            <person name="Sharma R."/>
            <person name="Shetty J."/>
            <person name="Simpson A.J."/>
            <person name="Sisk E."/>
            <person name="Tammi M.T."/>
            <person name="Tarleton R."/>
            <person name="Teixeira S."/>
            <person name="Van Aken S."/>
            <person name="Vogt C."/>
            <person name="Ward P.N."/>
            <person name="Wickstead B."/>
            <person name="Wortman J."/>
            <person name="White O."/>
            <person name="Fraser C.M."/>
            <person name="Stuart K.D."/>
            <person name="Andersson B."/>
        </authorList>
    </citation>
    <scope>NUCLEOTIDE SEQUENCE [LARGE SCALE GENOMIC DNA]</scope>
    <source>
        <strain evidence="3 4">CL Brener</strain>
    </source>
</reference>
<evidence type="ECO:0000313" key="3">
    <source>
        <dbReference type="EMBL" id="EAN86523.1"/>
    </source>
</evidence>
<feature type="compositionally biased region" description="Basic and acidic residues" evidence="1">
    <location>
        <begin position="328"/>
        <end position="342"/>
    </location>
</feature>
<organism evidence="3 4">
    <name type="scientific">Trypanosoma cruzi (strain CL Brener)</name>
    <dbReference type="NCBI Taxonomy" id="353153"/>
    <lineage>
        <taxon>Eukaryota</taxon>
        <taxon>Discoba</taxon>
        <taxon>Euglenozoa</taxon>
        <taxon>Kinetoplastea</taxon>
        <taxon>Metakinetoplastina</taxon>
        <taxon>Trypanosomatida</taxon>
        <taxon>Trypanosomatidae</taxon>
        <taxon>Trypanosoma</taxon>
        <taxon>Schizotrypanum</taxon>
    </lineage>
</organism>
<dbReference type="GeneID" id="3538775"/>
<proteinExistence type="predicted"/>
<feature type="compositionally biased region" description="Polar residues" evidence="1">
    <location>
        <begin position="256"/>
        <end position="267"/>
    </location>
</feature>
<feature type="compositionally biased region" description="Low complexity" evidence="1">
    <location>
        <begin position="309"/>
        <end position="321"/>
    </location>
</feature>
<keyword evidence="2" id="KW-0732">Signal</keyword>
<evidence type="ECO:0000256" key="2">
    <source>
        <dbReference type="SAM" id="SignalP"/>
    </source>
</evidence>
<feature type="compositionally biased region" description="Polar residues" evidence="1">
    <location>
        <begin position="173"/>
        <end position="182"/>
    </location>
</feature>
<accession>Q4D1X4</accession>
<dbReference type="KEGG" id="tcr:508939.30"/>
<evidence type="ECO:0000256" key="1">
    <source>
        <dbReference type="SAM" id="MobiDB-lite"/>
    </source>
</evidence>
<feature type="compositionally biased region" description="Basic and acidic residues" evidence="1">
    <location>
        <begin position="234"/>
        <end position="255"/>
    </location>
</feature>